<sequence length="54" mass="6122">MSKTNLDEVMKELDLLVNQTYKLFTEAGYTINIRSNIACLASDYQRVPLGPLDD</sequence>
<name>X1C272_9ZZZZ</name>
<dbReference type="AlphaFoldDB" id="X1C272"/>
<reference evidence="1" key="1">
    <citation type="journal article" date="2014" name="Front. Microbiol.">
        <title>High frequency of phylogenetically diverse reductive dehalogenase-homologous genes in deep subseafloor sedimentary metagenomes.</title>
        <authorList>
            <person name="Kawai M."/>
            <person name="Futagami T."/>
            <person name="Toyoda A."/>
            <person name="Takaki Y."/>
            <person name="Nishi S."/>
            <person name="Hori S."/>
            <person name="Arai W."/>
            <person name="Tsubouchi T."/>
            <person name="Morono Y."/>
            <person name="Uchiyama I."/>
            <person name="Ito T."/>
            <person name="Fujiyama A."/>
            <person name="Inagaki F."/>
            <person name="Takami H."/>
        </authorList>
    </citation>
    <scope>NUCLEOTIDE SEQUENCE</scope>
    <source>
        <strain evidence="1">Expedition CK06-06</strain>
    </source>
</reference>
<feature type="non-terminal residue" evidence="1">
    <location>
        <position position="54"/>
    </location>
</feature>
<protein>
    <submittedName>
        <fullName evidence="1">Uncharacterized protein</fullName>
    </submittedName>
</protein>
<proteinExistence type="predicted"/>
<gene>
    <name evidence="1" type="ORF">S01H4_43748</name>
</gene>
<comment type="caution">
    <text evidence="1">The sequence shown here is derived from an EMBL/GenBank/DDBJ whole genome shotgun (WGS) entry which is preliminary data.</text>
</comment>
<organism evidence="1">
    <name type="scientific">marine sediment metagenome</name>
    <dbReference type="NCBI Taxonomy" id="412755"/>
    <lineage>
        <taxon>unclassified sequences</taxon>
        <taxon>metagenomes</taxon>
        <taxon>ecological metagenomes</taxon>
    </lineage>
</organism>
<evidence type="ECO:0000313" key="1">
    <source>
        <dbReference type="EMBL" id="GAH01402.1"/>
    </source>
</evidence>
<dbReference type="EMBL" id="BART01024169">
    <property type="protein sequence ID" value="GAH01402.1"/>
    <property type="molecule type" value="Genomic_DNA"/>
</dbReference>
<accession>X1C272</accession>